<comment type="caution">
    <text evidence="2">The sequence shown here is derived from an EMBL/GenBank/DDBJ whole genome shotgun (WGS) entry which is preliminary data.</text>
</comment>
<evidence type="ECO:0000256" key="1">
    <source>
        <dbReference type="SAM" id="MobiDB-lite"/>
    </source>
</evidence>
<reference evidence="2 3" key="1">
    <citation type="journal article" date="2019" name="Int. J. Syst. Evol. Microbiol.">
        <title>The Global Catalogue of Microorganisms (GCM) 10K type strain sequencing project: providing services to taxonomists for standard genome sequencing and annotation.</title>
        <authorList>
            <consortium name="The Broad Institute Genomics Platform"/>
            <consortium name="The Broad Institute Genome Sequencing Center for Infectious Disease"/>
            <person name="Wu L."/>
            <person name="Ma J."/>
        </authorList>
    </citation>
    <scope>NUCLEOTIDE SEQUENCE [LARGE SCALE GENOMIC DNA]</scope>
    <source>
        <strain evidence="2 3">JCM 17504</strain>
    </source>
</reference>
<dbReference type="Proteomes" id="UP001501729">
    <property type="component" value="Unassembled WGS sequence"/>
</dbReference>
<dbReference type="AlphaFoldDB" id="A0AAV3UET4"/>
<organism evidence="2 3">
    <name type="scientific">Haladaptatus pallidirubidus</name>
    <dbReference type="NCBI Taxonomy" id="1008152"/>
    <lineage>
        <taxon>Archaea</taxon>
        <taxon>Methanobacteriati</taxon>
        <taxon>Methanobacteriota</taxon>
        <taxon>Stenosarchaea group</taxon>
        <taxon>Halobacteria</taxon>
        <taxon>Halobacteriales</taxon>
        <taxon>Haladaptataceae</taxon>
        <taxon>Haladaptatus</taxon>
    </lineage>
</organism>
<protein>
    <submittedName>
        <fullName evidence="2">Uncharacterized protein</fullName>
    </submittedName>
</protein>
<sequence length="167" mass="18998">MTTLETQLEGKPEMNTEPNERLLAHLSGWFRQRPTSMEYWELLVTDERLVWCFVGESFKSMLLRADTGERGRREIEGATPQRALTFSERNFAVPLASVESIRLREGSLFRRATLTVNWRENGGTESDSFELHATKSADSQVDDVETLQNESALSHVDVEAETQSGLF</sequence>
<keyword evidence="3" id="KW-1185">Reference proteome</keyword>
<dbReference type="RefSeq" id="WP_227776394.1">
    <property type="nucleotide sequence ID" value="NZ_BAABKX010000001.1"/>
</dbReference>
<dbReference type="EMBL" id="BAABKX010000001">
    <property type="protein sequence ID" value="GAA5046635.1"/>
    <property type="molecule type" value="Genomic_DNA"/>
</dbReference>
<name>A0AAV3UET4_9EURY</name>
<evidence type="ECO:0000313" key="2">
    <source>
        <dbReference type="EMBL" id="GAA5046635.1"/>
    </source>
</evidence>
<dbReference type="GeneID" id="68612208"/>
<proteinExistence type="predicted"/>
<evidence type="ECO:0000313" key="3">
    <source>
        <dbReference type="Proteomes" id="UP001501729"/>
    </source>
</evidence>
<feature type="region of interest" description="Disordered" evidence="1">
    <location>
        <begin position="148"/>
        <end position="167"/>
    </location>
</feature>
<gene>
    <name evidence="2" type="ORF">GCM10025751_16120</name>
</gene>
<accession>A0AAV3UET4</accession>